<proteinExistence type="predicted"/>
<organism evidence="3 4">
    <name type="scientific">Papilio xuthus</name>
    <name type="common">Asian swallowtail butterfly</name>
    <dbReference type="NCBI Taxonomy" id="66420"/>
    <lineage>
        <taxon>Eukaryota</taxon>
        <taxon>Metazoa</taxon>
        <taxon>Ecdysozoa</taxon>
        <taxon>Arthropoda</taxon>
        <taxon>Hexapoda</taxon>
        <taxon>Insecta</taxon>
        <taxon>Pterygota</taxon>
        <taxon>Neoptera</taxon>
        <taxon>Endopterygota</taxon>
        <taxon>Lepidoptera</taxon>
        <taxon>Glossata</taxon>
        <taxon>Ditrysia</taxon>
        <taxon>Papilionoidea</taxon>
        <taxon>Papilionidae</taxon>
        <taxon>Papilioninae</taxon>
        <taxon>Papilio</taxon>
    </lineage>
</organism>
<feature type="region of interest" description="Disordered" evidence="1">
    <location>
        <begin position="81"/>
        <end position="110"/>
    </location>
</feature>
<gene>
    <name evidence="5" type="primary">LOC106124213</name>
    <name evidence="3" type="ORF">RR46_00161</name>
    <name evidence="2" type="ORF">RR46_07291</name>
</gene>
<evidence type="ECO:0000256" key="1">
    <source>
        <dbReference type="SAM" id="MobiDB-lite"/>
    </source>
</evidence>
<dbReference type="GeneID" id="106124213"/>
<evidence type="ECO:0000313" key="3">
    <source>
        <dbReference type="EMBL" id="KPJ20776.1"/>
    </source>
</evidence>
<dbReference type="OrthoDB" id="6918237at2759"/>
<accession>A0A0N1IJ78</accession>
<name>A0A0N1IJ78_PAPXU</name>
<dbReference type="AlphaFoldDB" id="A0A0N1IJ78"/>
<dbReference type="KEGG" id="pxu:106124213"/>
<feature type="compositionally biased region" description="Acidic residues" evidence="1">
    <location>
        <begin position="81"/>
        <end position="90"/>
    </location>
</feature>
<reference evidence="3 4" key="1">
    <citation type="journal article" date="2015" name="Nat. Commun.">
        <title>Outbred genome sequencing and CRISPR/Cas9 gene editing in butterflies.</title>
        <authorList>
            <person name="Li X."/>
            <person name="Fan D."/>
            <person name="Zhang W."/>
            <person name="Liu G."/>
            <person name="Zhang L."/>
            <person name="Zhao L."/>
            <person name="Fang X."/>
            <person name="Chen L."/>
            <person name="Dong Y."/>
            <person name="Chen Y."/>
            <person name="Ding Y."/>
            <person name="Zhao R."/>
            <person name="Feng M."/>
            <person name="Zhu Y."/>
            <person name="Feng Y."/>
            <person name="Jiang X."/>
            <person name="Zhu D."/>
            <person name="Xiang H."/>
            <person name="Feng X."/>
            <person name="Li S."/>
            <person name="Wang J."/>
            <person name="Zhang G."/>
            <person name="Kronforst M.R."/>
            <person name="Wang W."/>
        </authorList>
    </citation>
    <scope>NUCLEOTIDE SEQUENCE [LARGE SCALE GENOMIC DNA]</scope>
    <source>
        <strain evidence="3">Ya'a_city_454_Px</strain>
        <tissue evidence="3">Whole body</tissue>
    </source>
</reference>
<evidence type="ECO:0000313" key="2">
    <source>
        <dbReference type="EMBL" id="KPI97544.1"/>
    </source>
</evidence>
<protein>
    <submittedName>
        <fullName evidence="5">Uncharacterized protein LOC106124213</fullName>
    </submittedName>
</protein>
<sequence>MEETSACQLRRRRLANNPNIALTFELGYQVNEGKVEDETPSPSSYKYSTYKENMNSALQEFKSKQQSFEIQIEECEEEEIIISDDEDESEPGPSGVDRPITPTPVQDFGTSVVYTEGPQACDFLKVKTYEHDCPTDVSDADDDEE</sequence>
<dbReference type="EMBL" id="KQ459589">
    <property type="protein sequence ID" value="KPI97544.1"/>
    <property type="molecule type" value="Genomic_DNA"/>
</dbReference>
<dbReference type="Proteomes" id="UP000694872">
    <property type="component" value="Unplaced"/>
</dbReference>
<reference evidence="5" key="2">
    <citation type="submission" date="2025-04" db="UniProtKB">
        <authorList>
            <consortium name="RefSeq"/>
        </authorList>
    </citation>
    <scope>IDENTIFICATION</scope>
</reference>
<dbReference type="STRING" id="66420.A0A0N1IJ78"/>
<dbReference type="EMBL" id="LADI01013785">
    <property type="protein sequence ID" value="KPJ20776.1"/>
    <property type="molecule type" value="Genomic_DNA"/>
</dbReference>
<evidence type="ECO:0000313" key="4">
    <source>
        <dbReference type="Proteomes" id="UP000053268"/>
    </source>
</evidence>
<keyword evidence="4" id="KW-1185">Reference proteome</keyword>
<dbReference type="RefSeq" id="XP_013176136.1">
    <property type="nucleotide sequence ID" value="XM_013320682.1"/>
</dbReference>
<evidence type="ECO:0000313" key="5">
    <source>
        <dbReference type="RefSeq" id="XP_013176136.1"/>
    </source>
</evidence>
<dbReference type="Proteomes" id="UP000053268">
    <property type="component" value="Unassembled WGS sequence"/>
</dbReference>